<dbReference type="InterPro" id="IPR036388">
    <property type="entry name" value="WH-like_DNA-bd_sf"/>
</dbReference>
<dbReference type="InterPro" id="IPR036390">
    <property type="entry name" value="WH_DNA-bd_sf"/>
</dbReference>
<dbReference type="PROSITE" id="PS50931">
    <property type="entry name" value="HTH_LYSR"/>
    <property type="match status" value="1"/>
</dbReference>
<evidence type="ECO:0000313" key="8">
    <source>
        <dbReference type="Proteomes" id="UP000019030"/>
    </source>
</evidence>
<keyword evidence="4" id="KW-0238">DNA-binding</keyword>
<sequence>MKILPKINHLQIFKLIIQHGSIRAAAAALNQTQPALSRAMNELEKALGVPLLVRGTRGVVLTEAGKLFVPRMQFALKELERAVNEVRHISYAAHGRVAIGSSSLPSFTMLPAAIQKFQRRFSQVNVLLSEGYLPEMLDEVRSGTLDFAIGAALMENIGREFITEPFFTMPFRVLARRGHPLAQSTSLKKLRKARWYLPSSTTGYYHQLSNIIFPDGQQDDVSIVRGNTAIMAVQMVLSAGYLTIAPQELLQVPYLKEHLCYIPVEETLPDAAYSFIYSQQLPLTTVARNLMYELRKECENYPWSMSGFDH</sequence>
<dbReference type="InterPro" id="IPR050950">
    <property type="entry name" value="HTH-type_LysR_regulators"/>
</dbReference>
<feature type="domain" description="HTH lysR-type" evidence="6">
    <location>
        <begin position="5"/>
        <end position="62"/>
    </location>
</feature>
<evidence type="ECO:0000313" key="7">
    <source>
        <dbReference type="EMBL" id="AHG18518.1"/>
    </source>
</evidence>
<dbReference type="GO" id="GO:0005829">
    <property type="term" value="C:cytosol"/>
    <property type="evidence" value="ECO:0007669"/>
    <property type="project" value="TreeGrafter"/>
</dbReference>
<dbReference type="FunFam" id="1.10.10.10:FF:000001">
    <property type="entry name" value="LysR family transcriptional regulator"/>
    <property type="match status" value="1"/>
</dbReference>
<dbReference type="KEGG" id="sfo:Z042_01835"/>
<dbReference type="OrthoDB" id="6621862at2"/>
<dbReference type="PANTHER" id="PTHR30419">
    <property type="entry name" value="HTH-TYPE TRANSCRIPTIONAL REGULATOR YBHD"/>
    <property type="match status" value="1"/>
</dbReference>
<dbReference type="STRING" id="1441930.Z042_01835"/>
<evidence type="ECO:0000256" key="3">
    <source>
        <dbReference type="ARBA" id="ARBA00023015"/>
    </source>
</evidence>
<comment type="similarity">
    <text evidence="1">Belongs to the LysR transcriptional regulatory family.</text>
</comment>
<reference evidence="7 8" key="2">
    <citation type="submission" date="2015-03" db="EMBL/GenBank/DDBJ databases">
        <authorList>
            <person name="Chan K.-G."/>
        </authorList>
    </citation>
    <scope>NUCLEOTIDE SEQUENCE [LARGE SCALE GENOMIC DNA]</scope>
    <source>
        <strain evidence="7 8">RB-25</strain>
    </source>
</reference>
<dbReference type="PATRIC" id="fig|1441930.4.peg.377"/>
<dbReference type="Gene3D" id="1.10.10.10">
    <property type="entry name" value="Winged helix-like DNA-binding domain superfamily/Winged helix DNA-binding domain"/>
    <property type="match status" value="1"/>
</dbReference>
<dbReference type="Pfam" id="PF03466">
    <property type="entry name" value="LysR_substrate"/>
    <property type="match status" value="1"/>
</dbReference>
<dbReference type="GO" id="GO:0003700">
    <property type="term" value="F:DNA-binding transcription factor activity"/>
    <property type="evidence" value="ECO:0007669"/>
    <property type="project" value="InterPro"/>
</dbReference>
<proteinExistence type="inferred from homology"/>
<protein>
    <recommendedName>
        <fullName evidence="6">HTH lysR-type domain-containing protein</fullName>
    </recommendedName>
</protein>
<dbReference type="Pfam" id="PF00126">
    <property type="entry name" value="HTH_1"/>
    <property type="match status" value="1"/>
</dbReference>
<keyword evidence="8" id="KW-1185">Reference proteome</keyword>
<gene>
    <name evidence="7" type="ORF">Z042_01835</name>
</gene>
<name>W0L432_9GAMM</name>
<organism evidence="7 8">
    <name type="scientific">Chania multitudinisentens RB-25</name>
    <dbReference type="NCBI Taxonomy" id="1441930"/>
    <lineage>
        <taxon>Bacteria</taxon>
        <taxon>Pseudomonadati</taxon>
        <taxon>Pseudomonadota</taxon>
        <taxon>Gammaproteobacteria</taxon>
        <taxon>Enterobacterales</taxon>
        <taxon>Yersiniaceae</taxon>
        <taxon>Chania</taxon>
    </lineage>
</organism>
<keyword evidence="2" id="KW-0678">Repressor</keyword>
<dbReference type="eggNOG" id="COG0583">
    <property type="taxonomic scope" value="Bacteria"/>
</dbReference>
<evidence type="ECO:0000256" key="2">
    <source>
        <dbReference type="ARBA" id="ARBA00022491"/>
    </source>
</evidence>
<dbReference type="GO" id="GO:0003677">
    <property type="term" value="F:DNA binding"/>
    <property type="evidence" value="ECO:0007669"/>
    <property type="project" value="UniProtKB-KW"/>
</dbReference>
<dbReference type="HOGENOM" id="CLU_039613_6_0_6"/>
<dbReference type="Gene3D" id="3.40.190.10">
    <property type="entry name" value="Periplasmic binding protein-like II"/>
    <property type="match status" value="2"/>
</dbReference>
<accession>W0L432</accession>
<dbReference type="RefSeq" id="WP_024914030.1">
    <property type="nucleotide sequence ID" value="NZ_CP007044.2"/>
</dbReference>
<dbReference type="AlphaFoldDB" id="W0L432"/>
<dbReference type="PANTHER" id="PTHR30419:SF7">
    <property type="entry name" value="HTH-TYPE TRANSCRIPTIONAL REGULATOR TDCA"/>
    <property type="match status" value="1"/>
</dbReference>
<dbReference type="EMBL" id="CP007044">
    <property type="protein sequence ID" value="AHG18518.1"/>
    <property type="molecule type" value="Genomic_DNA"/>
</dbReference>
<dbReference type="InterPro" id="IPR000847">
    <property type="entry name" value="LysR_HTH_N"/>
</dbReference>
<dbReference type="Proteomes" id="UP000019030">
    <property type="component" value="Chromosome"/>
</dbReference>
<reference evidence="7 8" key="1">
    <citation type="submission" date="2014-01" db="EMBL/GenBank/DDBJ databases">
        <title>Isolation of Serratia multitudinisentens RB-25 from Ex-Landfill site.</title>
        <authorList>
            <person name="Robson E.H.J."/>
        </authorList>
    </citation>
    <scope>NUCLEOTIDE SEQUENCE [LARGE SCALE GENOMIC DNA]</scope>
    <source>
        <strain evidence="7 8">RB-25</strain>
    </source>
</reference>
<dbReference type="PRINTS" id="PR00039">
    <property type="entry name" value="HTHLYSR"/>
</dbReference>
<dbReference type="InterPro" id="IPR005119">
    <property type="entry name" value="LysR_subst-bd"/>
</dbReference>
<evidence type="ECO:0000256" key="4">
    <source>
        <dbReference type="ARBA" id="ARBA00023125"/>
    </source>
</evidence>
<dbReference type="SUPFAM" id="SSF46785">
    <property type="entry name" value="Winged helix' DNA-binding domain"/>
    <property type="match status" value="1"/>
</dbReference>
<evidence type="ECO:0000256" key="5">
    <source>
        <dbReference type="ARBA" id="ARBA00023163"/>
    </source>
</evidence>
<evidence type="ECO:0000259" key="6">
    <source>
        <dbReference type="PROSITE" id="PS50931"/>
    </source>
</evidence>
<keyword evidence="5" id="KW-0804">Transcription</keyword>
<evidence type="ECO:0000256" key="1">
    <source>
        <dbReference type="ARBA" id="ARBA00009437"/>
    </source>
</evidence>
<dbReference type="SUPFAM" id="SSF53850">
    <property type="entry name" value="Periplasmic binding protein-like II"/>
    <property type="match status" value="1"/>
</dbReference>
<keyword evidence="3" id="KW-0805">Transcription regulation</keyword>